<keyword evidence="1" id="KW-1133">Transmembrane helix</keyword>
<proteinExistence type="predicted"/>
<dbReference type="KEGG" id="ome:OLMES_1097"/>
<keyword evidence="1" id="KW-0472">Membrane</keyword>
<gene>
    <name evidence="2" type="ORF">OLMES_1097</name>
</gene>
<dbReference type="Proteomes" id="UP000196027">
    <property type="component" value="Chromosome"/>
</dbReference>
<sequence length="83" mass="9183">MIARMTTILMSALLGILAVFIAALMFAQFYEIQSQQGLYSLLYLKVYCLSSVLAAVMGGIVGNAQFQACARYDRRYGENQSSQ</sequence>
<feature type="transmembrane region" description="Helical" evidence="1">
    <location>
        <begin position="7"/>
        <end position="30"/>
    </location>
</feature>
<evidence type="ECO:0000256" key="1">
    <source>
        <dbReference type="SAM" id="Phobius"/>
    </source>
</evidence>
<name>A0A1Y0I3Y4_9GAMM</name>
<accession>A0A1Y0I3Y4</accession>
<keyword evidence="1" id="KW-0812">Transmembrane</keyword>
<dbReference type="EMBL" id="CP021425">
    <property type="protein sequence ID" value="ARU55182.1"/>
    <property type="molecule type" value="Genomic_DNA"/>
</dbReference>
<evidence type="ECO:0000313" key="3">
    <source>
        <dbReference type="Proteomes" id="UP000196027"/>
    </source>
</evidence>
<protein>
    <submittedName>
        <fullName evidence="2">Uncharacterized protein</fullName>
    </submittedName>
</protein>
<organism evidence="2 3">
    <name type="scientific">Oleiphilus messinensis</name>
    <dbReference type="NCBI Taxonomy" id="141451"/>
    <lineage>
        <taxon>Bacteria</taxon>
        <taxon>Pseudomonadati</taxon>
        <taxon>Pseudomonadota</taxon>
        <taxon>Gammaproteobacteria</taxon>
        <taxon>Oceanospirillales</taxon>
        <taxon>Oleiphilaceae</taxon>
        <taxon>Oleiphilus</taxon>
    </lineage>
</organism>
<evidence type="ECO:0000313" key="2">
    <source>
        <dbReference type="EMBL" id="ARU55182.1"/>
    </source>
</evidence>
<dbReference type="AlphaFoldDB" id="A0A1Y0I3Y4"/>
<dbReference type="RefSeq" id="WP_087460314.1">
    <property type="nucleotide sequence ID" value="NZ_CP021425.1"/>
</dbReference>
<keyword evidence="3" id="KW-1185">Reference proteome</keyword>
<reference evidence="2 3" key="1">
    <citation type="submission" date="2017-05" db="EMBL/GenBank/DDBJ databases">
        <title>Genomic insights into alkan degradation activity of Oleiphilus messinensis.</title>
        <authorList>
            <person name="Kozyavkin S.A."/>
            <person name="Slesarev A.I."/>
            <person name="Golyshin P.N."/>
            <person name="Korzhenkov A."/>
            <person name="Golyshina O.N."/>
            <person name="Toshchakov S.V."/>
        </authorList>
    </citation>
    <scope>NUCLEOTIDE SEQUENCE [LARGE SCALE GENOMIC DNA]</scope>
    <source>
        <strain evidence="2 3">ME102</strain>
    </source>
</reference>
<feature type="transmembrane region" description="Helical" evidence="1">
    <location>
        <begin position="42"/>
        <end position="66"/>
    </location>
</feature>